<reference evidence="2" key="1">
    <citation type="journal article" date="2019" name="MBio">
        <title>Virus Genomes from Deep Sea Sediments Expand the Ocean Megavirome and Support Independent Origins of Viral Gigantism.</title>
        <authorList>
            <person name="Backstrom D."/>
            <person name="Yutin N."/>
            <person name="Jorgensen S.L."/>
            <person name="Dharamshi J."/>
            <person name="Homa F."/>
            <person name="Zaremba-Niedwiedzka K."/>
            <person name="Spang A."/>
            <person name="Wolf Y.I."/>
            <person name="Koonin E.V."/>
            <person name="Ettema T.J."/>
        </authorList>
    </citation>
    <scope>NUCLEOTIDE SEQUENCE</scope>
</reference>
<gene>
    <name evidence="2" type="ORF">LCMAC201_00470</name>
</gene>
<evidence type="ECO:0000313" key="2">
    <source>
        <dbReference type="EMBL" id="QBK87145.1"/>
    </source>
</evidence>
<protein>
    <recommendedName>
        <fullName evidence="3">Transmembrane protein</fullName>
    </recommendedName>
</protein>
<keyword evidence="1" id="KW-1133">Transmembrane helix</keyword>
<keyword evidence="1" id="KW-0812">Transmembrane</keyword>
<evidence type="ECO:0000256" key="1">
    <source>
        <dbReference type="SAM" id="Phobius"/>
    </source>
</evidence>
<name>A0A481YWI6_9VIRU</name>
<evidence type="ECO:0008006" key="3">
    <source>
        <dbReference type="Google" id="ProtNLM"/>
    </source>
</evidence>
<feature type="transmembrane region" description="Helical" evidence="1">
    <location>
        <begin position="6"/>
        <end position="23"/>
    </location>
</feature>
<accession>A0A481YWI6</accession>
<keyword evidence="1" id="KW-0472">Membrane</keyword>
<dbReference type="EMBL" id="MK500344">
    <property type="protein sequence ID" value="QBK87145.1"/>
    <property type="molecule type" value="Genomic_DNA"/>
</dbReference>
<sequence length="98" mass="11189">MKLKLSTLAIIIGIIFFGYYFIYTPQPSEQMAYVPMSTIPAEEEYGTELTSLDTPFGDYEGFEVTPLDNYLQQEIYNDPVGNVRPDNVMHVEEPVTKL</sequence>
<proteinExistence type="predicted"/>
<organism evidence="2">
    <name type="scientific">Marseillevirus LCMAC201</name>
    <dbReference type="NCBI Taxonomy" id="2506605"/>
    <lineage>
        <taxon>Viruses</taxon>
        <taxon>Varidnaviria</taxon>
        <taxon>Bamfordvirae</taxon>
        <taxon>Nucleocytoviricota</taxon>
        <taxon>Megaviricetes</taxon>
        <taxon>Pimascovirales</taxon>
        <taxon>Pimascovirales incertae sedis</taxon>
        <taxon>Marseilleviridae</taxon>
    </lineage>
</organism>